<dbReference type="Proteomes" id="UP000075882">
    <property type="component" value="Unassembled WGS sequence"/>
</dbReference>
<feature type="region of interest" description="Disordered" evidence="1">
    <location>
        <begin position="68"/>
        <end position="104"/>
    </location>
</feature>
<feature type="region of interest" description="Disordered" evidence="1">
    <location>
        <begin position="30"/>
        <end position="50"/>
    </location>
</feature>
<organism evidence="2">
    <name type="scientific">Anopheles coluzzii</name>
    <name type="common">African malaria mosquito</name>
    <dbReference type="NCBI Taxonomy" id="1518534"/>
    <lineage>
        <taxon>Eukaryota</taxon>
        <taxon>Metazoa</taxon>
        <taxon>Ecdysozoa</taxon>
        <taxon>Arthropoda</taxon>
        <taxon>Hexapoda</taxon>
        <taxon>Insecta</taxon>
        <taxon>Pterygota</taxon>
        <taxon>Neoptera</taxon>
        <taxon>Endopterygota</taxon>
        <taxon>Diptera</taxon>
        <taxon>Nematocera</taxon>
        <taxon>Culicoidea</taxon>
        <taxon>Culicidae</taxon>
        <taxon>Anophelinae</taxon>
        <taxon>Anopheles</taxon>
    </lineage>
</organism>
<sequence>MTLPRSVGGGHDYDSETPITHVTNSLDKRSYVPGYNGNTTSLSSTMERPQYPRTQYSMAARPHIAMEQQTLSQQNLLQQPPQLPPANPLAQTPENPYTYDSSYR</sequence>
<reference evidence="2" key="1">
    <citation type="submission" date="2022-08" db="UniProtKB">
        <authorList>
            <consortium name="EnsemblMetazoa"/>
        </authorList>
    </citation>
    <scope>IDENTIFICATION</scope>
</reference>
<dbReference type="EnsemblMetazoa" id="ACOM039231-RA">
    <property type="protein sequence ID" value="ACOM039231-PA.1"/>
    <property type="gene ID" value="ACOM039231"/>
</dbReference>
<protein>
    <submittedName>
        <fullName evidence="2">Uncharacterized protein</fullName>
    </submittedName>
</protein>
<name>A0A8W7PX19_ANOCL</name>
<accession>A0A8W7PX19</accession>
<dbReference type="VEuPathDB" id="VectorBase:ACON2_032256"/>
<feature type="compositionally biased region" description="Low complexity" evidence="1">
    <location>
        <begin position="68"/>
        <end position="80"/>
    </location>
</feature>
<dbReference type="AlphaFoldDB" id="A0A8W7PX19"/>
<evidence type="ECO:0000256" key="1">
    <source>
        <dbReference type="SAM" id="MobiDB-lite"/>
    </source>
</evidence>
<proteinExistence type="predicted"/>
<evidence type="ECO:0000313" key="2">
    <source>
        <dbReference type="EnsemblMetazoa" id="ACOM039231-PA.1"/>
    </source>
</evidence>
<feature type="compositionally biased region" description="Polar residues" evidence="1">
    <location>
        <begin position="94"/>
        <end position="104"/>
    </location>
</feature>
<feature type="compositionally biased region" description="Polar residues" evidence="1">
    <location>
        <begin position="36"/>
        <end position="50"/>
    </location>
</feature>